<accession>A0A964DX75</accession>
<dbReference type="AlphaFoldDB" id="A0A964DX75"/>
<dbReference type="PANTHER" id="PTHR44757">
    <property type="entry name" value="DIGUANYLATE CYCLASE DGCP"/>
    <property type="match status" value="1"/>
</dbReference>
<dbReference type="InterPro" id="IPR029787">
    <property type="entry name" value="Nucleotide_cyclase"/>
</dbReference>
<dbReference type="EMBL" id="JAESVB010000001">
    <property type="protein sequence ID" value="MCB8873737.1"/>
    <property type="molecule type" value="Genomic_DNA"/>
</dbReference>
<dbReference type="CDD" id="cd01948">
    <property type="entry name" value="EAL"/>
    <property type="match status" value="1"/>
</dbReference>
<dbReference type="PANTHER" id="PTHR44757:SF2">
    <property type="entry name" value="BIOFILM ARCHITECTURE MAINTENANCE PROTEIN MBAA"/>
    <property type="match status" value="1"/>
</dbReference>
<dbReference type="InterPro" id="IPR035919">
    <property type="entry name" value="EAL_sf"/>
</dbReference>
<sequence>MRTNNDDHMFIGAPFWNDHAQDWVMYAAHRINDDRGAYKGAVVAIVSLGYFQNFYRSLVDQDRFAVTLLNRQGIVLASYPVPLAIGQRPARLGKVWDRIVFSGNAHTFDGPGLTYPGLRLVAVRPVAAYPVVVNVSIAKSAALAAWRTQALLALAGALCAILCTLLLLRAVMLQLKRLEQSEILLSEQSARLSTTLDHITDGVVMIDPRDHVLVCNQRALELLDLPAGLMASRPALETVLAYHRSIGEYPDEADANRLLQQLRARIPSLVERYRPNGIILEVQTLPLPDGGLIRTYSDITERRRSEARIRYLAHHDPLTHLANRALFRERLERDIARADATGHRLALLYIDLDRFKFINDMRGHEAGDKLLVEVGRRMRAITSAAETVARMGGDEFAVILPLDKTQRKASDLAKDILLALQRPMDMIASGFHVSLSIGIAHYPDHARNAEELLRNADIALYQAKTDGIGLWRVFDATMQAHQALLFEREQDLRVALRLNQFTLAYQPILDSWTGQVVGCEALLRWTHPVQGAIPPIDFVGMMEKLGLVVPIGRWVLETACAEAVNWPASTHVAVNLSPIQMNDEELVTEVRAILSRTGLPANRLTLEVTETSLLEDNPTVRRTMDALRAIGIRFSLDDFGTGHSGLGYLRRFPFDGIKIDKLFVQDMVEQPDAAAIVTALLAVSTALHLDVVAEGVETAAQYEALRRKQCQFVQGHYFSKPLRNDEVRLFIASRSPAALQL</sequence>
<reference evidence="4" key="2">
    <citation type="submission" date="2021-01" db="EMBL/GenBank/DDBJ databases">
        <authorList>
            <person name="Mieszkin S."/>
            <person name="Pouder E."/>
            <person name="Alain K."/>
        </authorList>
    </citation>
    <scope>NUCLEOTIDE SEQUENCE</scope>
    <source>
        <strain evidence="4">HW T2.11</strain>
    </source>
</reference>
<evidence type="ECO:0000259" key="2">
    <source>
        <dbReference type="PROSITE" id="PS50883"/>
    </source>
</evidence>
<dbReference type="FunFam" id="3.30.70.270:FF:000001">
    <property type="entry name" value="Diguanylate cyclase domain protein"/>
    <property type="match status" value="1"/>
</dbReference>
<dbReference type="InterPro" id="IPR043128">
    <property type="entry name" value="Rev_trsase/Diguanyl_cyclase"/>
</dbReference>
<dbReference type="CDD" id="cd01949">
    <property type="entry name" value="GGDEF"/>
    <property type="match status" value="1"/>
</dbReference>
<comment type="caution">
    <text evidence="4">The sequence shown here is derived from an EMBL/GenBank/DDBJ whole genome shotgun (WGS) entry which is preliminary data.</text>
</comment>
<dbReference type="SUPFAM" id="SSF55785">
    <property type="entry name" value="PYP-like sensor domain (PAS domain)"/>
    <property type="match status" value="1"/>
</dbReference>
<dbReference type="Pfam" id="PF00990">
    <property type="entry name" value="GGDEF"/>
    <property type="match status" value="1"/>
</dbReference>
<dbReference type="InterPro" id="IPR000014">
    <property type="entry name" value="PAS"/>
</dbReference>
<dbReference type="SMART" id="SM00267">
    <property type="entry name" value="GGDEF"/>
    <property type="match status" value="1"/>
</dbReference>
<proteinExistence type="predicted"/>
<dbReference type="CDD" id="cd12915">
    <property type="entry name" value="PDC2_DGC_like"/>
    <property type="match status" value="1"/>
</dbReference>
<keyword evidence="1" id="KW-0812">Transmembrane</keyword>
<dbReference type="InterPro" id="IPR001633">
    <property type="entry name" value="EAL_dom"/>
</dbReference>
<organism evidence="4 5">
    <name type="scientific">Acidisoma silvae</name>
    <dbReference type="NCBI Taxonomy" id="2802396"/>
    <lineage>
        <taxon>Bacteria</taxon>
        <taxon>Pseudomonadati</taxon>
        <taxon>Pseudomonadota</taxon>
        <taxon>Alphaproteobacteria</taxon>
        <taxon>Acetobacterales</taxon>
        <taxon>Acidocellaceae</taxon>
        <taxon>Acidisoma</taxon>
    </lineage>
</organism>
<dbReference type="SUPFAM" id="SSF55073">
    <property type="entry name" value="Nucleotide cyclase"/>
    <property type="match status" value="1"/>
</dbReference>
<reference evidence="4" key="1">
    <citation type="journal article" date="2021" name="Microorganisms">
        <title>Acidisoma silvae sp. nov. and Acidisomacellulosilytica sp. nov., Two Acidophilic Bacteria Isolated from Decaying Wood, Hydrolyzing Cellulose and Producing Poly-3-hydroxybutyrate.</title>
        <authorList>
            <person name="Mieszkin S."/>
            <person name="Pouder E."/>
            <person name="Uroz S."/>
            <person name="Simon-Colin C."/>
            <person name="Alain K."/>
        </authorList>
    </citation>
    <scope>NUCLEOTIDE SEQUENCE</scope>
    <source>
        <strain evidence="4">HW T2.11</strain>
    </source>
</reference>
<gene>
    <name evidence="4" type="ORF">ASILVAE211_00985</name>
</gene>
<dbReference type="SUPFAM" id="SSF141868">
    <property type="entry name" value="EAL domain-like"/>
    <property type="match status" value="1"/>
</dbReference>
<dbReference type="InterPro" id="IPR052155">
    <property type="entry name" value="Biofilm_reg_signaling"/>
</dbReference>
<dbReference type="InterPro" id="IPR000160">
    <property type="entry name" value="GGDEF_dom"/>
</dbReference>
<name>A0A964DX75_9PROT</name>
<evidence type="ECO:0000259" key="3">
    <source>
        <dbReference type="PROSITE" id="PS50887"/>
    </source>
</evidence>
<keyword evidence="5" id="KW-1185">Reference proteome</keyword>
<evidence type="ECO:0000256" key="1">
    <source>
        <dbReference type="SAM" id="Phobius"/>
    </source>
</evidence>
<dbReference type="Gene3D" id="3.20.20.450">
    <property type="entry name" value="EAL domain"/>
    <property type="match status" value="1"/>
</dbReference>
<protein>
    <submittedName>
        <fullName evidence="4">EAL domain-containing protein</fullName>
    </submittedName>
</protein>
<dbReference type="Pfam" id="PF12860">
    <property type="entry name" value="PAS_7"/>
    <property type="match status" value="1"/>
</dbReference>
<dbReference type="NCBIfam" id="TIGR00254">
    <property type="entry name" value="GGDEF"/>
    <property type="match status" value="1"/>
</dbReference>
<dbReference type="InterPro" id="IPR035965">
    <property type="entry name" value="PAS-like_dom_sf"/>
</dbReference>
<dbReference type="PROSITE" id="PS50887">
    <property type="entry name" value="GGDEF"/>
    <property type="match status" value="1"/>
</dbReference>
<dbReference type="Gene3D" id="3.30.450.20">
    <property type="entry name" value="PAS domain"/>
    <property type="match status" value="2"/>
</dbReference>
<dbReference type="CDD" id="cd00130">
    <property type="entry name" value="PAS"/>
    <property type="match status" value="1"/>
</dbReference>
<dbReference type="SMART" id="SM00052">
    <property type="entry name" value="EAL"/>
    <property type="match status" value="1"/>
</dbReference>
<dbReference type="RefSeq" id="WP_227319420.1">
    <property type="nucleotide sequence ID" value="NZ_JAESVB010000001.1"/>
</dbReference>
<dbReference type="SMART" id="SM00091">
    <property type="entry name" value="PAS"/>
    <property type="match status" value="1"/>
</dbReference>
<dbReference type="Pfam" id="PF00563">
    <property type="entry name" value="EAL"/>
    <property type="match status" value="1"/>
</dbReference>
<dbReference type="PROSITE" id="PS50883">
    <property type="entry name" value="EAL"/>
    <property type="match status" value="1"/>
</dbReference>
<dbReference type="Proteomes" id="UP000708298">
    <property type="component" value="Unassembled WGS sequence"/>
</dbReference>
<feature type="domain" description="GGDEF" evidence="3">
    <location>
        <begin position="343"/>
        <end position="476"/>
    </location>
</feature>
<keyword evidence="1" id="KW-1133">Transmembrane helix</keyword>
<dbReference type="Gene3D" id="3.30.70.270">
    <property type="match status" value="1"/>
</dbReference>
<feature type="transmembrane region" description="Helical" evidence="1">
    <location>
        <begin position="152"/>
        <end position="171"/>
    </location>
</feature>
<evidence type="ECO:0000313" key="5">
    <source>
        <dbReference type="Proteomes" id="UP000708298"/>
    </source>
</evidence>
<evidence type="ECO:0000313" key="4">
    <source>
        <dbReference type="EMBL" id="MCB8873737.1"/>
    </source>
</evidence>
<dbReference type="GO" id="GO:0003824">
    <property type="term" value="F:catalytic activity"/>
    <property type="evidence" value="ECO:0007669"/>
    <property type="project" value="UniProtKB-ARBA"/>
</dbReference>
<feature type="domain" description="EAL" evidence="2">
    <location>
        <begin position="485"/>
        <end position="735"/>
    </location>
</feature>
<keyword evidence="1" id="KW-0472">Membrane</keyword>